<sequence>MSPLIKSAFTRCGAEPECWYVDLGPHHQRLKQDVEEHL</sequence>
<reference evidence="1" key="2">
    <citation type="submission" date="2020-01" db="EMBL/GenBank/DDBJ databases">
        <authorList>
            <consortium name="NCBI Pathogen Detection Project"/>
        </authorList>
    </citation>
    <scope>NUCLEOTIDE SEQUENCE</scope>
    <source>
        <strain evidence="1">OLC2673_Aeromonas</strain>
    </source>
</reference>
<dbReference type="AlphaFoldDB" id="A0AAD3UBD6"/>
<evidence type="ECO:0000313" key="2">
    <source>
        <dbReference type="Proteomes" id="UP000859505"/>
    </source>
</evidence>
<organism evidence="1 2">
    <name type="scientific">Aeromonas hydrophila</name>
    <dbReference type="NCBI Taxonomy" id="644"/>
    <lineage>
        <taxon>Bacteria</taxon>
        <taxon>Pseudomonadati</taxon>
        <taxon>Pseudomonadota</taxon>
        <taxon>Gammaproteobacteria</taxon>
        <taxon>Aeromonadales</taxon>
        <taxon>Aeromonadaceae</taxon>
        <taxon>Aeromonas</taxon>
    </lineage>
</organism>
<reference evidence="1" key="1">
    <citation type="journal article" date="2018" name="Genome Biol.">
        <title>SKESA: strategic k-mer extension for scrupulous assemblies.</title>
        <authorList>
            <person name="Souvorov A."/>
            <person name="Agarwala R."/>
            <person name="Lipman D.J."/>
        </authorList>
    </citation>
    <scope>NUCLEOTIDE SEQUENCE</scope>
    <source>
        <strain evidence="1">OLC2673_Aeromonas</strain>
    </source>
</reference>
<gene>
    <name evidence="1" type="ORF">JAJ28_002800</name>
</gene>
<name>A0AAD3UBD6_AERHY</name>
<protein>
    <submittedName>
        <fullName evidence="1">Uncharacterized protein</fullName>
    </submittedName>
</protein>
<proteinExistence type="predicted"/>
<accession>A0AAD3UBD6</accession>
<evidence type="ECO:0000313" key="1">
    <source>
        <dbReference type="EMBL" id="HAT6345047.1"/>
    </source>
</evidence>
<dbReference type="EMBL" id="DACTUL010000022">
    <property type="protein sequence ID" value="HAT6345047.1"/>
    <property type="molecule type" value="Genomic_DNA"/>
</dbReference>
<dbReference type="Proteomes" id="UP000859505">
    <property type="component" value="Unassembled WGS sequence"/>
</dbReference>
<comment type="caution">
    <text evidence="1">The sequence shown here is derived from an EMBL/GenBank/DDBJ whole genome shotgun (WGS) entry which is preliminary data.</text>
</comment>